<dbReference type="AlphaFoldDB" id="A0AA39XZJ4"/>
<keyword evidence="1" id="KW-0732">Signal</keyword>
<dbReference type="EMBL" id="JAULSV010000005">
    <property type="protein sequence ID" value="KAK0643202.1"/>
    <property type="molecule type" value="Genomic_DNA"/>
</dbReference>
<name>A0AA39XZJ4_9PEZI</name>
<sequence>MVVLLPSSFLPLAAFAVGALAAPLLQSTSEAALPEISPRADSFSCPVFKNWSGARETCSGDAIIWNNKTTGGKHVTYYVLPNDATIVRSGAARRKAAVEMIEGALNKGISYYERWGAGVNVYLGIVGDHSAWGSANPTTGANGQLEHCDVIIRYPGATEDAVVTLRTLKSVVHEFYHCVQYAQNLKGRNSGTSAQRDWWMEGSARFFDGIMYPITKNDKILGRGQFPEEYDPSVSLVDQSYEAALFYHYLHNVGTDPSQINEWVAGKAGRSTVAEDLADLEKTPLFVNNWHGFAEAYVDNKVNYTSTIPINIVNPLRRVETVSLSQDVGGKLTTTSRTVGGFRFIAGRYNLPARTHYVASLAQGMSAPCSMRVAGGAWRRVTTLDVSASAAGSIDIVCSCTKAAGCSSQFVFERKEY</sequence>
<feature type="chain" id="PRO_5041255615" evidence="1">
    <location>
        <begin position="22"/>
        <end position="417"/>
    </location>
</feature>
<dbReference type="Proteomes" id="UP001174936">
    <property type="component" value="Unassembled WGS sequence"/>
</dbReference>
<evidence type="ECO:0000256" key="1">
    <source>
        <dbReference type="SAM" id="SignalP"/>
    </source>
</evidence>
<accession>A0AA39XZJ4</accession>
<keyword evidence="3" id="KW-1185">Reference proteome</keyword>
<proteinExistence type="predicted"/>
<protein>
    <submittedName>
        <fullName evidence="2">Uncharacterized protein</fullName>
    </submittedName>
</protein>
<comment type="caution">
    <text evidence="2">The sequence shown here is derived from an EMBL/GenBank/DDBJ whole genome shotgun (WGS) entry which is preliminary data.</text>
</comment>
<organism evidence="2 3">
    <name type="scientific">Cercophora newfieldiana</name>
    <dbReference type="NCBI Taxonomy" id="92897"/>
    <lineage>
        <taxon>Eukaryota</taxon>
        <taxon>Fungi</taxon>
        <taxon>Dikarya</taxon>
        <taxon>Ascomycota</taxon>
        <taxon>Pezizomycotina</taxon>
        <taxon>Sordariomycetes</taxon>
        <taxon>Sordariomycetidae</taxon>
        <taxon>Sordariales</taxon>
        <taxon>Lasiosphaeriaceae</taxon>
        <taxon>Cercophora</taxon>
    </lineage>
</organism>
<gene>
    <name evidence="2" type="ORF">B0T16DRAFT_415496</name>
</gene>
<reference evidence="2" key="1">
    <citation type="submission" date="2023-06" db="EMBL/GenBank/DDBJ databases">
        <title>Genome-scale phylogeny and comparative genomics of the fungal order Sordariales.</title>
        <authorList>
            <consortium name="Lawrence Berkeley National Laboratory"/>
            <person name="Hensen N."/>
            <person name="Bonometti L."/>
            <person name="Westerberg I."/>
            <person name="Brannstrom I.O."/>
            <person name="Guillou S."/>
            <person name="Cros-Aarteil S."/>
            <person name="Calhoun S."/>
            <person name="Haridas S."/>
            <person name="Kuo A."/>
            <person name="Mondo S."/>
            <person name="Pangilinan J."/>
            <person name="Riley R."/>
            <person name="Labutti K."/>
            <person name="Andreopoulos B."/>
            <person name="Lipzen A."/>
            <person name="Chen C."/>
            <person name="Yanf M."/>
            <person name="Daum C."/>
            <person name="Ng V."/>
            <person name="Clum A."/>
            <person name="Steindorff A."/>
            <person name="Ohm R."/>
            <person name="Martin F."/>
            <person name="Silar P."/>
            <person name="Natvig D."/>
            <person name="Lalanne C."/>
            <person name="Gautier V."/>
            <person name="Ament-Velasquez S.L."/>
            <person name="Kruys A."/>
            <person name="Hutchinson M.I."/>
            <person name="Powell A.J."/>
            <person name="Barry K."/>
            <person name="Miller A.N."/>
            <person name="Grigoriev I.V."/>
            <person name="Debuchy R."/>
            <person name="Gladieux P."/>
            <person name="Thoren M.H."/>
            <person name="Johannesson H."/>
        </authorList>
    </citation>
    <scope>NUCLEOTIDE SEQUENCE</scope>
    <source>
        <strain evidence="2">SMH2532-1</strain>
    </source>
</reference>
<feature type="signal peptide" evidence="1">
    <location>
        <begin position="1"/>
        <end position="21"/>
    </location>
</feature>
<evidence type="ECO:0000313" key="3">
    <source>
        <dbReference type="Proteomes" id="UP001174936"/>
    </source>
</evidence>
<evidence type="ECO:0000313" key="2">
    <source>
        <dbReference type="EMBL" id="KAK0643202.1"/>
    </source>
</evidence>